<accession>A0A835XR55</accession>
<feature type="region of interest" description="Disordered" evidence="10">
    <location>
        <begin position="333"/>
        <end position="353"/>
    </location>
</feature>
<evidence type="ECO:0000256" key="10">
    <source>
        <dbReference type="SAM" id="MobiDB-lite"/>
    </source>
</evidence>
<keyword evidence="8" id="KW-0505">Motor protein</keyword>
<dbReference type="GO" id="GO:0019894">
    <property type="term" value="F:kinesin binding"/>
    <property type="evidence" value="ECO:0007669"/>
    <property type="project" value="TreeGrafter"/>
</dbReference>
<name>A0A835XR55_9CHLO</name>
<evidence type="ECO:0000256" key="5">
    <source>
        <dbReference type="ARBA" id="ARBA00022737"/>
    </source>
</evidence>
<dbReference type="GO" id="GO:0016887">
    <property type="term" value="F:ATP hydrolysis activity"/>
    <property type="evidence" value="ECO:0007669"/>
    <property type="project" value="InterPro"/>
</dbReference>
<evidence type="ECO:0000256" key="9">
    <source>
        <dbReference type="ARBA" id="ARBA00023212"/>
    </source>
</evidence>
<evidence type="ECO:0000256" key="1">
    <source>
        <dbReference type="ARBA" id="ARBA00004245"/>
    </source>
</evidence>
<dbReference type="GO" id="GO:0007018">
    <property type="term" value="P:microtubule-based movement"/>
    <property type="evidence" value="ECO:0007669"/>
    <property type="project" value="TreeGrafter"/>
</dbReference>
<dbReference type="InterPro" id="IPR011990">
    <property type="entry name" value="TPR-like_helical_dom_sf"/>
</dbReference>
<dbReference type="InterPro" id="IPR036537">
    <property type="entry name" value="Adaptor_Cbl_N_dom_sf"/>
</dbReference>
<comment type="subcellular location">
    <subcellularLocation>
        <location evidence="1">Cytoplasm</location>
        <location evidence="1">Cytoskeleton</location>
    </subcellularLocation>
</comment>
<keyword evidence="4" id="KW-0493">Microtubule</keyword>
<dbReference type="Pfam" id="PF13401">
    <property type="entry name" value="AAA_22"/>
    <property type="match status" value="1"/>
</dbReference>
<evidence type="ECO:0000256" key="8">
    <source>
        <dbReference type="ARBA" id="ARBA00023175"/>
    </source>
</evidence>
<evidence type="ECO:0000256" key="7">
    <source>
        <dbReference type="ARBA" id="ARBA00023054"/>
    </source>
</evidence>
<protein>
    <recommendedName>
        <fullName evidence="11">ORC1/DEAH AAA+ ATPase domain-containing protein</fullName>
    </recommendedName>
</protein>
<dbReference type="InterPro" id="IPR019734">
    <property type="entry name" value="TPR_rpt"/>
</dbReference>
<organism evidence="12 13">
    <name type="scientific">Edaphochlamys debaryana</name>
    <dbReference type="NCBI Taxonomy" id="47281"/>
    <lineage>
        <taxon>Eukaryota</taxon>
        <taxon>Viridiplantae</taxon>
        <taxon>Chlorophyta</taxon>
        <taxon>core chlorophytes</taxon>
        <taxon>Chlorophyceae</taxon>
        <taxon>CS clade</taxon>
        <taxon>Chlamydomonadales</taxon>
        <taxon>Chlamydomonadales incertae sedis</taxon>
        <taxon>Edaphochlamys</taxon>
    </lineage>
</organism>
<dbReference type="InterPro" id="IPR027417">
    <property type="entry name" value="P-loop_NTPase"/>
</dbReference>
<dbReference type="GO" id="GO:0005871">
    <property type="term" value="C:kinesin complex"/>
    <property type="evidence" value="ECO:0007669"/>
    <property type="project" value="InterPro"/>
</dbReference>
<feature type="domain" description="ORC1/DEAH AAA+ ATPase" evidence="11">
    <location>
        <begin position="390"/>
        <end position="507"/>
    </location>
</feature>
<dbReference type="Pfam" id="PF13374">
    <property type="entry name" value="TPR_10"/>
    <property type="match status" value="2"/>
</dbReference>
<evidence type="ECO:0000313" key="13">
    <source>
        <dbReference type="Proteomes" id="UP000612055"/>
    </source>
</evidence>
<dbReference type="Gene3D" id="1.25.40.10">
    <property type="entry name" value="Tetratricopeptide repeat domain"/>
    <property type="match status" value="1"/>
</dbReference>
<dbReference type="SUPFAM" id="SSF52540">
    <property type="entry name" value="P-loop containing nucleoside triphosphate hydrolases"/>
    <property type="match status" value="1"/>
</dbReference>
<dbReference type="OrthoDB" id="568285at2759"/>
<dbReference type="CDD" id="cd21037">
    <property type="entry name" value="MLKL_NTD"/>
    <property type="match status" value="1"/>
</dbReference>
<dbReference type="Gene3D" id="1.20.930.20">
    <property type="entry name" value="Adaptor protein Cbl, N-terminal domain"/>
    <property type="match status" value="1"/>
</dbReference>
<evidence type="ECO:0000256" key="6">
    <source>
        <dbReference type="ARBA" id="ARBA00022803"/>
    </source>
</evidence>
<evidence type="ECO:0000313" key="12">
    <source>
        <dbReference type="EMBL" id="KAG2487448.1"/>
    </source>
</evidence>
<evidence type="ECO:0000256" key="4">
    <source>
        <dbReference type="ARBA" id="ARBA00022701"/>
    </source>
</evidence>
<gene>
    <name evidence="12" type="ORF">HYH03_014015</name>
</gene>
<dbReference type="SMART" id="SM00028">
    <property type="entry name" value="TPR"/>
    <property type="match status" value="3"/>
</dbReference>
<reference evidence="12" key="1">
    <citation type="journal article" date="2020" name="bioRxiv">
        <title>Comparative genomics of Chlamydomonas.</title>
        <authorList>
            <person name="Craig R.J."/>
            <person name="Hasan A.R."/>
            <person name="Ness R.W."/>
            <person name="Keightley P.D."/>
        </authorList>
    </citation>
    <scope>NUCLEOTIDE SEQUENCE</scope>
    <source>
        <strain evidence="12">CCAP 11/70</strain>
    </source>
</reference>
<comment type="similarity">
    <text evidence="2">Belongs to the kinesin light chain family.</text>
</comment>
<dbReference type="Proteomes" id="UP000612055">
    <property type="component" value="Unassembled WGS sequence"/>
</dbReference>
<keyword evidence="13" id="KW-1185">Reference proteome</keyword>
<dbReference type="AlphaFoldDB" id="A0A835XR55"/>
<dbReference type="InterPro" id="IPR002151">
    <property type="entry name" value="Kinesin_light"/>
</dbReference>
<dbReference type="EMBL" id="JAEHOE010000097">
    <property type="protein sequence ID" value="KAG2487448.1"/>
    <property type="molecule type" value="Genomic_DNA"/>
</dbReference>
<dbReference type="GO" id="GO:0005737">
    <property type="term" value="C:cytoplasm"/>
    <property type="evidence" value="ECO:0007669"/>
    <property type="project" value="TreeGrafter"/>
</dbReference>
<comment type="caution">
    <text evidence="12">The sequence shown here is derived from an EMBL/GenBank/DDBJ whole genome shotgun (WGS) entry which is preliminary data.</text>
</comment>
<keyword evidence="3" id="KW-0963">Cytoplasm</keyword>
<evidence type="ECO:0000256" key="3">
    <source>
        <dbReference type="ARBA" id="ARBA00022490"/>
    </source>
</evidence>
<dbReference type="PANTHER" id="PTHR45783:SF3">
    <property type="entry name" value="KINESIN LIGHT CHAIN"/>
    <property type="match status" value="1"/>
</dbReference>
<keyword evidence="6" id="KW-0802">TPR repeat</keyword>
<evidence type="ECO:0000256" key="2">
    <source>
        <dbReference type="ARBA" id="ARBA00009622"/>
    </source>
</evidence>
<dbReference type="InterPro" id="IPR049945">
    <property type="entry name" value="AAA_22"/>
</dbReference>
<dbReference type="SUPFAM" id="SSF48452">
    <property type="entry name" value="TPR-like"/>
    <property type="match status" value="1"/>
</dbReference>
<sequence>MGGCASCIGKPACVHTKPDKTLAKKGLTYTRVVLAELGPSLPPPGDRAANLVVAVLGLVETAVANRDNLTELLCRALAFLDILAAYPEELPRLRRYREVVGKYTDHLESIKTHAEVYSNRSCLLKLVTVGGDASTFKQLAEGMRDLGEQVMTLVGMDNNARMQEIKVLLLKVAPYQDPSAEARELVEQNGGLDAVVKDKNLLNLVVEKLDISNRVTIAVICSLLSSGPHQKIAQPDLQLFWFTHFRGESKVPWEELWDKFPSKLEETLQDAALVKQLCTLLEDTGRRDAFQQVLERCNGKTLSAWELSKGFNETSDLLTQICRLLDCEAPMPRPLQHAPSSPKRTAEATQPDDVASVGAAVAWPSQLPPLPPQYIGRGEEAEAVASYLRERGLLVLLAPGGMGKSTLAADVAARLFRAGDATGGALWVDLREAGSAEEVDARFCAALGTKVEKSDNAARILAAIRRLADKSGGGSGLWDMAAVVVVDNAEDAMLQDEAKSTLRGLLREMLTEAPSVRLLLTSRTPLGGGLALEERHVGAISPEAAARLVRATAPDLTINQTKDVAAACRNVPLVLRLVAEALAYGRLVMEDLPKLSAAAAAGCANTDPTSATVRVVLASLGHAQQQAAACLAVFPSAFDVDAAAAVLALTGSQPLVLLRVLCQHGVLQRADGQRYVMHMLVRQQATDLGVQVDGSLRPCAEGRFVRHMLRLLREWAAMYKVPEEWRQALAAARERQADLGRLFELLEGLTPEHGVDVAAVALDLTNKRSVEFLMVLCLVRPMRGPCEALLALLEPGAASAAGQGTEAASGVTGSTPETAAASMLYFLGRYEEADRLYRQALKVAADHVLGPDNPGTYSALVNLGRCLQAQGRYVEAEPLYCQALDLYHRVLGPEHPDTITSIDNLAGCIKARGHYEEVELLYSQALELRKHALGLEHPDTLVIMISLAGSKEDRGLYEEAEALYREAVELRKRILGPEHPDTALAMRKLEACISH</sequence>
<evidence type="ECO:0000259" key="11">
    <source>
        <dbReference type="Pfam" id="PF13401"/>
    </source>
</evidence>
<keyword evidence="7" id="KW-0175">Coiled coil</keyword>
<dbReference type="InterPro" id="IPR059179">
    <property type="entry name" value="MLKL-like_MCAfunc"/>
</dbReference>
<dbReference type="GO" id="GO:0007166">
    <property type="term" value="P:cell surface receptor signaling pathway"/>
    <property type="evidence" value="ECO:0007669"/>
    <property type="project" value="InterPro"/>
</dbReference>
<keyword evidence="5" id="KW-0677">Repeat</keyword>
<dbReference type="Gene3D" id="3.40.50.300">
    <property type="entry name" value="P-loop containing nucleotide triphosphate hydrolases"/>
    <property type="match status" value="1"/>
</dbReference>
<keyword evidence="9" id="KW-0206">Cytoskeleton</keyword>
<dbReference type="PANTHER" id="PTHR45783">
    <property type="entry name" value="KINESIN LIGHT CHAIN"/>
    <property type="match status" value="1"/>
</dbReference>
<dbReference type="Pfam" id="PF13424">
    <property type="entry name" value="TPR_12"/>
    <property type="match status" value="1"/>
</dbReference>
<proteinExistence type="inferred from homology"/>
<dbReference type="GO" id="GO:0005874">
    <property type="term" value="C:microtubule"/>
    <property type="evidence" value="ECO:0007669"/>
    <property type="project" value="UniProtKB-KW"/>
</dbReference>